<keyword evidence="3" id="KW-1185">Reference proteome</keyword>
<evidence type="ECO:0000313" key="2">
    <source>
        <dbReference type="EMBL" id="GAA2567223.1"/>
    </source>
</evidence>
<organism evidence="2 3">
    <name type="scientific">Microbacterium binotii</name>
    <dbReference type="NCBI Taxonomy" id="462710"/>
    <lineage>
        <taxon>Bacteria</taxon>
        <taxon>Bacillati</taxon>
        <taxon>Actinomycetota</taxon>
        <taxon>Actinomycetes</taxon>
        <taxon>Micrococcales</taxon>
        <taxon>Microbacteriaceae</taxon>
        <taxon>Microbacterium</taxon>
    </lineage>
</organism>
<gene>
    <name evidence="2" type="ORF">GCM10009862_02390</name>
</gene>
<feature type="transmembrane region" description="Helical" evidence="1">
    <location>
        <begin position="100"/>
        <end position="118"/>
    </location>
</feature>
<dbReference type="EMBL" id="BAAARI010000002">
    <property type="protein sequence ID" value="GAA2567223.1"/>
    <property type="molecule type" value="Genomic_DNA"/>
</dbReference>
<dbReference type="Proteomes" id="UP001500274">
    <property type="component" value="Unassembled WGS sequence"/>
</dbReference>
<feature type="transmembrane region" description="Helical" evidence="1">
    <location>
        <begin position="74"/>
        <end position="94"/>
    </location>
</feature>
<accession>A0ABP6BGD6</accession>
<feature type="transmembrane region" description="Helical" evidence="1">
    <location>
        <begin position="38"/>
        <end position="62"/>
    </location>
</feature>
<evidence type="ECO:0000313" key="3">
    <source>
        <dbReference type="Proteomes" id="UP001500274"/>
    </source>
</evidence>
<comment type="caution">
    <text evidence="2">The sequence shown here is derived from an EMBL/GenBank/DDBJ whole genome shotgun (WGS) entry which is preliminary data.</text>
</comment>
<reference evidence="3" key="1">
    <citation type="journal article" date="2019" name="Int. J. Syst. Evol. Microbiol.">
        <title>The Global Catalogue of Microorganisms (GCM) 10K type strain sequencing project: providing services to taxonomists for standard genome sequencing and annotation.</title>
        <authorList>
            <consortium name="The Broad Institute Genomics Platform"/>
            <consortium name="The Broad Institute Genome Sequencing Center for Infectious Disease"/>
            <person name="Wu L."/>
            <person name="Ma J."/>
        </authorList>
    </citation>
    <scope>NUCLEOTIDE SEQUENCE [LARGE SCALE GENOMIC DNA]</scope>
    <source>
        <strain evidence="3">JCM 16365</strain>
    </source>
</reference>
<evidence type="ECO:0008006" key="4">
    <source>
        <dbReference type="Google" id="ProtNLM"/>
    </source>
</evidence>
<sequence>MRNDLLSLVAGGLVVLEGVALAGLAVWQLVALAQGDTASPATAIALLVLTLIGAALVAWFGVAAARGRSGGRSGGIVVQLLVLAVAIGAVTGTYGHPLNGLQLGVPALIVLVLLVSAARRAAQNARRED</sequence>
<keyword evidence="1" id="KW-0812">Transmembrane</keyword>
<proteinExistence type="predicted"/>
<dbReference type="RefSeq" id="WP_344226099.1">
    <property type="nucleotide sequence ID" value="NZ_BAAARI010000002.1"/>
</dbReference>
<evidence type="ECO:0000256" key="1">
    <source>
        <dbReference type="SAM" id="Phobius"/>
    </source>
</evidence>
<keyword evidence="1" id="KW-0472">Membrane</keyword>
<protein>
    <recommendedName>
        <fullName evidence="4">Histidine kinase</fullName>
    </recommendedName>
</protein>
<name>A0ABP6BGD6_9MICO</name>
<keyword evidence="1" id="KW-1133">Transmembrane helix</keyword>